<comment type="cofactor">
    <cofactor evidence="2 12">
        <name>Mg(2+)</name>
        <dbReference type="ChEBI" id="CHEBI:18420"/>
    </cofactor>
</comment>
<keyword evidence="8 12" id="KW-0663">Pyridoxal phosphate</keyword>
<evidence type="ECO:0000259" key="17">
    <source>
        <dbReference type="Pfam" id="PF17944"/>
    </source>
</evidence>
<keyword evidence="7 12" id="KW-0460">Magnesium</keyword>
<keyword evidence="5 12" id="KW-0479">Metal-binding</keyword>
<evidence type="ECO:0000259" key="15">
    <source>
        <dbReference type="Pfam" id="PF02784"/>
    </source>
</evidence>
<keyword evidence="11 12" id="KW-0456">Lyase</keyword>
<dbReference type="KEGG" id="seds:AAY24_11945"/>
<dbReference type="InterPro" id="IPR041128">
    <property type="entry name" value="Arg_decarbox_C"/>
</dbReference>
<reference evidence="18 19" key="1">
    <citation type="journal article" date="2015" name="Genome Announc.">
        <title>Complete Genome Sequence of Sedimenticola thiotaurini Strain SIP-G1, a Polyphosphate- and Polyhydroxyalkanoate-Accumulating Sulfur-Oxidizing Gammaproteobacterium Isolated from Salt Marsh Sediments.</title>
        <authorList>
            <person name="Flood B.E."/>
            <person name="Jones D.S."/>
            <person name="Bailey J.V."/>
        </authorList>
    </citation>
    <scope>NUCLEOTIDE SEQUENCE [LARGE SCALE GENOMIC DNA]</scope>
    <source>
        <strain evidence="18 19">SIP-G1</strain>
    </source>
</reference>
<dbReference type="EC" id="4.1.1.19" evidence="12"/>
<dbReference type="Pfam" id="PF17810">
    <property type="entry name" value="Arg_decarb_HB"/>
    <property type="match status" value="1"/>
</dbReference>
<dbReference type="PANTHER" id="PTHR43295:SF9">
    <property type="entry name" value="BIOSYNTHETIC ARGININE DECARBOXYLASE"/>
    <property type="match status" value="1"/>
</dbReference>
<dbReference type="EMBL" id="CP011412">
    <property type="protein sequence ID" value="AKH20941.1"/>
    <property type="molecule type" value="Genomic_DNA"/>
</dbReference>
<feature type="binding site" evidence="12">
    <location>
        <begin position="279"/>
        <end position="289"/>
    </location>
    <ligand>
        <name>substrate</name>
    </ligand>
</feature>
<dbReference type="GO" id="GO:0008295">
    <property type="term" value="P:spermidine biosynthetic process"/>
    <property type="evidence" value="ECO:0007669"/>
    <property type="project" value="UniProtKB-UniRule"/>
</dbReference>
<dbReference type="GO" id="GO:0046872">
    <property type="term" value="F:metal ion binding"/>
    <property type="evidence" value="ECO:0007669"/>
    <property type="project" value="UniProtKB-KW"/>
</dbReference>
<evidence type="ECO:0000256" key="3">
    <source>
        <dbReference type="ARBA" id="ARBA00002257"/>
    </source>
</evidence>
<evidence type="ECO:0000259" key="16">
    <source>
        <dbReference type="Pfam" id="PF17810"/>
    </source>
</evidence>
<dbReference type="InterPro" id="IPR009006">
    <property type="entry name" value="Ala_racemase/Decarboxylase_C"/>
</dbReference>
<dbReference type="CDD" id="cd06830">
    <property type="entry name" value="PLPDE_III_ADC"/>
    <property type="match status" value="1"/>
</dbReference>
<dbReference type="PROSITE" id="PS00878">
    <property type="entry name" value="ODR_DC_2_1"/>
    <property type="match status" value="1"/>
</dbReference>
<evidence type="ECO:0000256" key="4">
    <source>
        <dbReference type="ARBA" id="ARBA00008357"/>
    </source>
</evidence>
<sequence length="625" mass="69805">MKQKLHIVPQDYGIHRWGDGFFGINEQGHVVARPIRSGDVEIDLYRLAHEVKQTGLAWPVLVRFTDILHERVSALCGAFATAMDEFEFTGSYMAIYPIKVNQQRSVIEELLAKEVGSVGLEAGSKPELSAVLAHAPQNGVIVCNGYKDSEYIRLALIGLKLGHRVYIVIEKPSELELVLTAAEDLGVEPLLGVRVRLSSSGTGYWQDSGGQKSKFGLTATQVLKLVQRLDSVGKLDRLQLLHSHIGSQIPNLRDIRRGMGEVARFFAELHSLGAAIRIVDVGGGLGVDYEGTSSRHDCSMNYSMDSYAREVVKAIARICTEQALPHPKIFSESGRAMTAHHAMLMVNVIESDPAPETLDRIDLPEDAPEVLCSLAELLGLDEYSVSELYQEARHGLEEAHDMFERGVLDLRQRALAEEIYNTICSQLMPRLSSNSRRHRELLDQLREQLSDRLFCNFSLFQSLPDVWAIDQVFPVMPLHRLNEEPKRSAVLHDLTCDSDGCIENYVDQDGVESTLPVHHLIPSEPYLLGIFLVGAYQEILGDMHNLFGDTDAVNLELDGRGGYQLTQPEQGDSVDELLRYVHFSPEVMLEKYREKMAAEGLGSEETESLFSELEAGLRGYTYFEE</sequence>
<evidence type="ECO:0000313" key="18">
    <source>
        <dbReference type="EMBL" id="AKH20941.1"/>
    </source>
</evidence>
<dbReference type="SUPFAM" id="SSF51419">
    <property type="entry name" value="PLP-binding barrel"/>
    <property type="match status" value="1"/>
</dbReference>
<comment type="similarity">
    <text evidence="4 12">Belongs to the Orn/Lys/Arg decarboxylase class-II family. SpeA subfamily.</text>
</comment>
<dbReference type="GO" id="GO:0008792">
    <property type="term" value="F:arginine decarboxylase activity"/>
    <property type="evidence" value="ECO:0007669"/>
    <property type="project" value="UniProtKB-UniRule"/>
</dbReference>
<evidence type="ECO:0000256" key="14">
    <source>
        <dbReference type="PIRSR" id="PIRSR600183-50"/>
    </source>
</evidence>
<comment type="function">
    <text evidence="3 12">Catalyzes the biosynthesis of agmatine from arginine.</text>
</comment>
<evidence type="ECO:0000256" key="9">
    <source>
        <dbReference type="ARBA" id="ARBA00023066"/>
    </source>
</evidence>
<evidence type="ECO:0000256" key="10">
    <source>
        <dbReference type="ARBA" id="ARBA00023115"/>
    </source>
</evidence>
<dbReference type="Pfam" id="PF17944">
    <property type="entry name" value="Arg_decarbox_C"/>
    <property type="match status" value="1"/>
</dbReference>
<feature type="domain" description="Orn/DAP/Arg decarboxylase 2 N-terminal" evidence="15">
    <location>
        <begin position="87"/>
        <end position="339"/>
    </location>
</feature>
<keyword evidence="9 12" id="KW-0745">Spermidine biosynthesis</keyword>
<comment type="cofactor">
    <cofactor evidence="1 12 13">
        <name>pyridoxal 5'-phosphate</name>
        <dbReference type="ChEBI" id="CHEBI:597326"/>
    </cofactor>
</comment>
<keyword evidence="10 12" id="KW-0620">Polyamine biosynthesis</keyword>
<evidence type="ECO:0000256" key="13">
    <source>
        <dbReference type="PIRSR" id="PIRSR001336-50"/>
    </source>
</evidence>
<dbReference type="RefSeq" id="WP_046859870.1">
    <property type="nucleotide sequence ID" value="NZ_CP011412.1"/>
</dbReference>
<evidence type="ECO:0000313" key="19">
    <source>
        <dbReference type="Proteomes" id="UP000034410"/>
    </source>
</evidence>
<dbReference type="InterPro" id="IPR022653">
    <property type="entry name" value="De-COase2_pyr-phos_BS"/>
</dbReference>
<evidence type="ECO:0000256" key="7">
    <source>
        <dbReference type="ARBA" id="ARBA00022842"/>
    </source>
</evidence>
<dbReference type="GO" id="GO:0006527">
    <property type="term" value="P:L-arginine catabolic process"/>
    <property type="evidence" value="ECO:0007669"/>
    <property type="project" value="InterPro"/>
</dbReference>
<dbReference type="PANTHER" id="PTHR43295">
    <property type="entry name" value="ARGININE DECARBOXYLASE"/>
    <property type="match status" value="1"/>
</dbReference>
<feature type="modified residue" description="N6-(pyridoxal phosphate)lysine" evidence="12 13">
    <location>
        <position position="99"/>
    </location>
</feature>
<dbReference type="GO" id="GO:0033388">
    <property type="term" value="P:putrescine biosynthetic process from arginine"/>
    <property type="evidence" value="ECO:0007669"/>
    <property type="project" value="UniProtKB-ARBA"/>
</dbReference>
<proteinExistence type="inferred from homology"/>
<dbReference type="SUPFAM" id="SSF50621">
    <property type="entry name" value="Alanine racemase C-terminal domain-like"/>
    <property type="match status" value="1"/>
</dbReference>
<dbReference type="PIRSF" id="PIRSF001336">
    <property type="entry name" value="Arg_decrbxlase"/>
    <property type="match status" value="1"/>
</dbReference>
<dbReference type="InterPro" id="IPR040634">
    <property type="entry name" value="Arg_decarb_HB"/>
</dbReference>
<dbReference type="InterPro" id="IPR000183">
    <property type="entry name" value="Orn/DAP/Arg_de-COase"/>
</dbReference>
<evidence type="ECO:0000256" key="12">
    <source>
        <dbReference type="HAMAP-Rule" id="MF_01417"/>
    </source>
</evidence>
<dbReference type="Gene3D" id="1.20.58.930">
    <property type="match status" value="1"/>
</dbReference>
<dbReference type="Gene3D" id="1.10.287.3440">
    <property type="match status" value="1"/>
</dbReference>
<dbReference type="PRINTS" id="PR01179">
    <property type="entry name" value="ODADCRBXLASE"/>
</dbReference>
<evidence type="ECO:0000256" key="5">
    <source>
        <dbReference type="ARBA" id="ARBA00022723"/>
    </source>
</evidence>
<gene>
    <name evidence="12" type="primary">speA</name>
    <name evidence="18" type="ORF">AAY24_11945</name>
</gene>
<evidence type="ECO:0000256" key="6">
    <source>
        <dbReference type="ARBA" id="ARBA00022793"/>
    </source>
</evidence>
<keyword evidence="19" id="KW-1185">Reference proteome</keyword>
<feature type="active site" description="Proton donor" evidence="14">
    <location>
        <position position="496"/>
    </location>
</feature>
<dbReference type="Proteomes" id="UP000034410">
    <property type="component" value="Chromosome"/>
</dbReference>
<protein>
    <recommendedName>
        <fullName evidence="12">Biosynthetic arginine decarboxylase</fullName>
        <shortName evidence="12">ADC</shortName>
        <ecNumber evidence="12">4.1.1.19</ecNumber>
    </recommendedName>
</protein>
<evidence type="ECO:0000256" key="2">
    <source>
        <dbReference type="ARBA" id="ARBA00001946"/>
    </source>
</evidence>
<comment type="catalytic activity">
    <reaction evidence="12">
        <text>L-arginine + H(+) = agmatine + CO2</text>
        <dbReference type="Rhea" id="RHEA:17641"/>
        <dbReference type="ChEBI" id="CHEBI:15378"/>
        <dbReference type="ChEBI" id="CHEBI:16526"/>
        <dbReference type="ChEBI" id="CHEBI:32682"/>
        <dbReference type="ChEBI" id="CHEBI:58145"/>
        <dbReference type="EC" id="4.1.1.19"/>
    </reaction>
</comment>
<dbReference type="PATRIC" id="fig|1543721.4.peg.2472"/>
<accession>A0A0F7JWN8</accession>
<dbReference type="InterPro" id="IPR022644">
    <property type="entry name" value="De-COase2_N"/>
</dbReference>
<feature type="domain" description="Arginine decarboxylase helical bundle" evidence="16">
    <location>
        <begin position="365"/>
        <end position="446"/>
    </location>
</feature>
<evidence type="ECO:0000256" key="11">
    <source>
        <dbReference type="ARBA" id="ARBA00023239"/>
    </source>
</evidence>
<evidence type="ECO:0000256" key="8">
    <source>
        <dbReference type="ARBA" id="ARBA00022898"/>
    </source>
</evidence>
<dbReference type="PROSITE" id="PS00879">
    <property type="entry name" value="ODR_DC_2_2"/>
    <property type="match status" value="1"/>
</dbReference>
<comment type="pathway">
    <text evidence="12">Amine and polyamine biosynthesis; agmatine biosynthesis; agmatine from L-arginine: step 1/1.</text>
</comment>
<dbReference type="FunFam" id="3.20.20.10:FF:000001">
    <property type="entry name" value="Biosynthetic arginine decarboxylase"/>
    <property type="match status" value="1"/>
</dbReference>
<organism evidence="18 19">
    <name type="scientific">Sedimenticola thiotaurini</name>
    <dbReference type="NCBI Taxonomy" id="1543721"/>
    <lineage>
        <taxon>Bacteria</taxon>
        <taxon>Pseudomonadati</taxon>
        <taxon>Pseudomonadota</taxon>
        <taxon>Gammaproteobacteria</taxon>
        <taxon>Chromatiales</taxon>
        <taxon>Sedimenticolaceae</taxon>
        <taxon>Sedimenticola</taxon>
    </lineage>
</organism>
<feature type="domain" description="Arginine decarboxylase C-terminal helical" evidence="17">
    <location>
        <begin position="574"/>
        <end position="623"/>
    </location>
</feature>
<dbReference type="Gene3D" id="3.20.20.10">
    <property type="entry name" value="Alanine racemase"/>
    <property type="match status" value="1"/>
</dbReference>
<dbReference type="NCBIfam" id="NF003763">
    <property type="entry name" value="PRK05354.1"/>
    <property type="match status" value="1"/>
</dbReference>
<dbReference type="InterPro" id="IPR002985">
    <property type="entry name" value="Arg_decrbxlase"/>
</dbReference>
<evidence type="ECO:0000256" key="1">
    <source>
        <dbReference type="ARBA" id="ARBA00001933"/>
    </source>
</evidence>
<dbReference type="InterPro" id="IPR029066">
    <property type="entry name" value="PLP-binding_barrel"/>
</dbReference>
<keyword evidence="6 12" id="KW-0210">Decarboxylase</keyword>
<dbReference type="PRINTS" id="PR01180">
    <property type="entry name" value="ARGDCRBXLASE"/>
</dbReference>
<dbReference type="Pfam" id="PF02784">
    <property type="entry name" value="Orn_Arg_deC_N"/>
    <property type="match status" value="1"/>
</dbReference>
<dbReference type="HAMAP" id="MF_01417">
    <property type="entry name" value="SpeA"/>
    <property type="match status" value="1"/>
</dbReference>
<dbReference type="UniPathway" id="UPA00186">
    <property type="reaction ID" value="UER00284"/>
</dbReference>
<dbReference type="OrthoDB" id="9802658at2"/>
<dbReference type="NCBIfam" id="TIGR01273">
    <property type="entry name" value="speA"/>
    <property type="match status" value="1"/>
</dbReference>
<dbReference type="AlphaFoldDB" id="A0A0F7JWN8"/>
<dbReference type="Gene3D" id="2.40.37.10">
    <property type="entry name" value="Lyase, Ornithine Decarboxylase, Chain A, domain 1"/>
    <property type="match status" value="1"/>
</dbReference>
<dbReference type="InterPro" id="IPR022657">
    <property type="entry name" value="De-COase2_CS"/>
</dbReference>
<name>A0A0F7JWN8_9GAMM</name>